<reference evidence="4" key="1">
    <citation type="journal article" date="2019" name="Int. J. Syst. Evol. Microbiol.">
        <title>The Global Catalogue of Microorganisms (GCM) 10K type strain sequencing project: providing services to taxonomists for standard genome sequencing and annotation.</title>
        <authorList>
            <consortium name="The Broad Institute Genomics Platform"/>
            <consortium name="The Broad Institute Genome Sequencing Center for Infectious Disease"/>
            <person name="Wu L."/>
            <person name="Ma J."/>
        </authorList>
    </citation>
    <scope>NUCLEOTIDE SEQUENCE [LARGE SCALE GENOMIC DNA]</scope>
    <source>
        <strain evidence="4">JCM 16904</strain>
    </source>
</reference>
<accession>A0ABP7BZS5</accession>
<organism evidence="3 4">
    <name type="scientific">Nonomuraea antimicrobica</name>
    <dbReference type="NCBI Taxonomy" id="561173"/>
    <lineage>
        <taxon>Bacteria</taxon>
        <taxon>Bacillati</taxon>
        <taxon>Actinomycetota</taxon>
        <taxon>Actinomycetes</taxon>
        <taxon>Streptosporangiales</taxon>
        <taxon>Streptosporangiaceae</taxon>
        <taxon>Nonomuraea</taxon>
    </lineage>
</organism>
<feature type="chain" id="PRO_5046496139" description="Ricin B lectin domain-containing protein" evidence="1">
    <location>
        <begin position="30"/>
        <end position="213"/>
    </location>
</feature>
<feature type="signal peptide" evidence="1">
    <location>
        <begin position="1"/>
        <end position="29"/>
    </location>
</feature>
<dbReference type="EMBL" id="BAAAZP010000078">
    <property type="protein sequence ID" value="GAA3672776.1"/>
    <property type="molecule type" value="Genomic_DNA"/>
</dbReference>
<keyword evidence="4" id="KW-1185">Reference proteome</keyword>
<dbReference type="PROSITE" id="PS50231">
    <property type="entry name" value="RICIN_B_LECTIN"/>
    <property type="match status" value="1"/>
</dbReference>
<evidence type="ECO:0000259" key="2">
    <source>
        <dbReference type="Pfam" id="PF14200"/>
    </source>
</evidence>
<evidence type="ECO:0000256" key="1">
    <source>
        <dbReference type="SAM" id="SignalP"/>
    </source>
</evidence>
<dbReference type="SUPFAM" id="SSF50370">
    <property type="entry name" value="Ricin B-like lectins"/>
    <property type="match status" value="1"/>
</dbReference>
<dbReference type="RefSeq" id="WP_344880144.1">
    <property type="nucleotide sequence ID" value="NZ_BAAAZP010000078.1"/>
</dbReference>
<dbReference type="Pfam" id="PF14200">
    <property type="entry name" value="RicinB_lectin_2"/>
    <property type="match status" value="2"/>
</dbReference>
<dbReference type="CDD" id="cd00161">
    <property type="entry name" value="beta-trefoil_Ricin-like"/>
    <property type="match status" value="1"/>
</dbReference>
<evidence type="ECO:0000313" key="3">
    <source>
        <dbReference type="EMBL" id="GAA3672776.1"/>
    </source>
</evidence>
<proteinExistence type="predicted"/>
<name>A0ABP7BZS5_9ACTN</name>
<gene>
    <name evidence="3" type="ORF">GCM10022224_041330</name>
</gene>
<comment type="caution">
    <text evidence="3">The sequence shown here is derived from an EMBL/GenBank/DDBJ whole genome shotgun (WGS) entry which is preliminary data.</text>
</comment>
<feature type="domain" description="Ricin B lectin" evidence="2">
    <location>
        <begin position="36"/>
        <end position="84"/>
    </location>
</feature>
<protein>
    <recommendedName>
        <fullName evidence="2">Ricin B lectin domain-containing protein</fullName>
    </recommendedName>
</protein>
<keyword evidence="1" id="KW-0732">Signal</keyword>
<dbReference type="Proteomes" id="UP001500902">
    <property type="component" value="Unassembled WGS sequence"/>
</dbReference>
<dbReference type="InterPro" id="IPR000772">
    <property type="entry name" value="Ricin_B_lectin"/>
</dbReference>
<feature type="domain" description="Ricin B lectin" evidence="2">
    <location>
        <begin position="113"/>
        <end position="174"/>
    </location>
</feature>
<sequence>MLATFKRAVAAVGAGVMLVLFATAAPAQAAVPLSATVEVKNKAMGTCLDVIGWATHNGTWAGHYPCTGADNQKWRIEYVGTDTFAECGGWSNIIDPTTGIPRGVCNIPQNISVPYFRIKSVVGDNCLDLSNRSVASGTRVHLWDCYETNSQHWYIAELSSGVEFQSRRSHQNWYNSRFGNGRALEPRWDDPNKMQIWTHNDETLLQRWTVTRV</sequence>
<dbReference type="Gene3D" id="2.80.10.50">
    <property type="match status" value="2"/>
</dbReference>
<dbReference type="InterPro" id="IPR035992">
    <property type="entry name" value="Ricin_B-like_lectins"/>
</dbReference>
<evidence type="ECO:0000313" key="4">
    <source>
        <dbReference type="Proteomes" id="UP001500902"/>
    </source>
</evidence>